<evidence type="ECO:0000256" key="1">
    <source>
        <dbReference type="SAM" id="MobiDB-lite"/>
    </source>
</evidence>
<reference evidence="3 4" key="1">
    <citation type="submission" date="2019-03" db="EMBL/GenBank/DDBJ databases">
        <title>Draft genome sequences of novel Actinobacteria.</title>
        <authorList>
            <person name="Sahin N."/>
            <person name="Ay H."/>
            <person name="Saygin H."/>
        </authorList>
    </citation>
    <scope>NUCLEOTIDE SEQUENCE [LARGE SCALE GENOMIC DNA]</scope>
    <source>
        <strain evidence="3 4">H3C3</strain>
    </source>
</reference>
<keyword evidence="4" id="KW-1185">Reference proteome</keyword>
<evidence type="ECO:0000313" key="4">
    <source>
        <dbReference type="Proteomes" id="UP000294513"/>
    </source>
</evidence>
<dbReference type="InterPro" id="IPR027805">
    <property type="entry name" value="Transposase_HTH_dom"/>
</dbReference>
<sequence length="244" mass="26456">MRLPGWATHPLRSAILGISRRHACRDVGAVEGEVVPVACALSSGKQTLVTLVHPRKGETCAELGAGFAVSTSTAWRHVNATIDASAARSPKPATALRRARRDIPPTFFLSSSPHCSWVAILWNRGDIEIDGHAVLRRCSWSTGLSRSAVECHTARHRATRPFHRRRARQPCTDYRRPEGTGCGDPRGTSDRPTGRCGGRDGAAWLALPPEVWWSLQGRLASVAWARCGGLLGGVWAGLLWSGFD</sequence>
<dbReference type="OrthoDB" id="3471961at2"/>
<dbReference type="AlphaFoldDB" id="A0A4R5BKJ0"/>
<evidence type="ECO:0000313" key="3">
    <source>
        <dbReference type="EMBL" id="TDD85873.1"/>
    </source>
</evidence>
<proteinExistence type="predicted"/>
<dbReference type="Proteomes" id="UP000294513">
    <property type="component" value="Unassembled WGS sequence"/>
</dbReference>
<protein>
    <submittedName>
        <fullName evidence="3">Transposase family protein</fullName>
    </submittedName>
</protein>
<name>A0A4R5BKJ0_9ACTN</name>
<feature type="domain" description="Transposase Helix-turn-helix" evidence="2">
    <location>
        <begin position="39"/>
        <end position="89"/>
    </location>
</feature>
<comment type="caution">
    <text evidence="3">The sequence shown here is derived from an EMBL/GenBank/DDBJ whole genome shotgun (WGS) entry which is preliminary data.</text>
</comment>
<dbReference type="Pfam" id="PF13613">
    <property type="entry name" value="HTH_Tnp_4"/>
    <property type="match status" value="1"/>
</dbReference>
<evidence type="ECO:0000259" key="2">
    <source>
        <dbReference type="Pfam" id="PF13613"/>
    </source>
</evidence>
<accession>A0A4R5BKJ0</accession>
<dbReference type="EMBL" id="SMKU01000086">
    <property type="protein sequence ID" value="TDD85873.1"/>
    <property type="molecule type" value="Genomic_DNA"/>
</dbReference>
<organism evidence="3 4">
    <name type="scientific">Actinomadura rubrisoli</name>
    <dbReference type="NCBI Taxonomy" id="2530368"/>
    <lineage>
        <taxon>Bacteria</taxon>
        <taxon>Bacillati</taxon>
        <taxon>Actinomycetota</taxon>
        <taxon>Actinomycetes</taxon>
        <taxon>Streptosporangiales</taxon>
        <taxon>Thermomonosporaceae</taxon>
        <taxon>Actinomadura</taxon>
    </lineage>
</organism>
<gene>
    <name evidence="3" type="ORF">E1298_18175</name>
</gene>
<feature type="region of interest" description="Disordered" evidence="1">
    <location>
        <begin position="161"/>
        <end position="195"/>
    </location>
</feature>